<proteinExistence type="predicted"/>
<name>A0ACC6FPP8_9HELI</name>
<dbReference type="EMBL" id="JANURN010000001">
    <property type="protein sequence ID" value="MDL0081179.1"/>
    <property type="molecule type" value="Genomic_DNA"/>
</dbReference>
<protein>
    <submittedName>
        <fullName evidence="1">Uncharacterized protein</fullName>
    </submittedName>
</protein>
<dbReference type="Proteomes" id="UP001173802">
    <property type="component" value="Unassembled WGS sequence"/>
</dbReference>
<evidence type="ECO:0000313" key="2">
    <source>
        <dbReference type="Proteomes" id="UP001173802"/>
    </source>
</evidence>
<organism evidence="1 2">
    <name type="scientific">Helicobacter zhangjianzhongii</name>
    <dbReference type="NCBI Taxonomy" id="2974574"/>
    <lineage>
        <taxon>Bacteria</taxon>
        <taxon>Pseudomonadati</taxon>
        <taxon>Campylobacterota</taxon>
        <taxon>Epsilonproteobacteria</taxon>
        <taxon>Campylobacterales</taxon>
        <taxon>Helicobacteraceae</taxon>
        <taxon>Helicobacter</taxon>
    </lineage>
</organism>
<comment type="caution">
    <text evidence="1">The sequence shown here is derived from an EMBL/GenBank/DDBJ whole genome shotgun (WGS) entry which is preliminary data.</text>
</comment>
<gene>
    <name evidence="1" type="ORF">NYG90_00525</name>
</gene>
<evidence type="ECO:0000313" key="1">
    <source>
        <dbReference type="EMBL" id="MDL0081179.1"/>
    </source>
</evidence>
<reference evidence="1 2" key="1">
    <citation type="journal article" date="2023" name="Microorganisms">
        <title>Isolation and Genomic Characteristics of Cat-Borne Campylobacter felis sp. nov. and Sheep-Borne Campylobacter ovis sp. nov.</title>
        <authorList>
            <person name="Wang H."/>
            <person name="Li Y."/>
            <person name="Gu Y."/>
            <person name="Zhou G."/>
            <person name="Chen X."/>
            <person name="Zhang X."/>
            <person name="Shao Z."/>
            <person name="Zhang J."/>
            <person name="Zhang M."/>
        </authorList>
    </citation>
    <scope>NUCLEOTIDE SEQUENCE [LARGE SCALE GENOMIC DNA]</scope>
    <source>
        <strain evidence="1 2">XJK30-2</strain>
    </source>
</reference>
<sequence>MIYVIAFFLPFVCMFVKGLWIQAFFNLIVWLCGFVTFGAGTGFAIIWAWISIAQKVNKERHSQMIDTVAAGSIGVQRSFSEMKKSILLNQTIVKTNF</sequence>
<keyword evidence="2" id="KW-1185">Reference proteome</keyword>
<accession>A0ACC6FPP8</accession>